<keyword evidence="1" id="KW-0732">Signal</keyword>
<proteinExistence type="predicted"/>
<dbReference type="Proteomes" id="UP000292957">
    <property type="component" value="Unassembled WGS sequence"/>
</dbReference>
<evidence type="ECO:0000313" key="2">
    <source>
        <dbReference type="EMBL" id="TBU29349.1"/>
    </source>
</evidence>
<gene>
    <name evidence="2" type="ORF">BD311DRAFT_756516</name>
</gene>
<feature type="signal peptide" evidence="1">
    <location>
        <begin position="1"/>
        <end position="22"/>
    </location>
</feature>
<reference evidence="2" key="1">
    <citation type="submission" date="2019-01" db="EMBL/GenBank/DDBJ databases">
        <title>Draft genome sequences of three monokaryotic isolates of the white-rot basidiomycete fungus Dichomitus squalens.</title>
        <authorList>
            <consortium name="DOE Joint Genome Institute"/>
            <person name="Lopez S.C."/>
            <person name="Andreopoulos B."/>
            <person name="Pangilinan J."/>
            <person name="Lipzen A."/>
            <person name="Riley R."/>
            <person name="Ahrendt S."/>
            <person name="Ng V."/>
            <person name="Barry K."/>
            <person name="Daum C."/>
            <person name="Grigoriev I.V."/>
            <person name="Hilden K.S."/>
            <person name="Makela M.R."/>
            <person name="de Vries R.P."/>
        </authorList>
    </citation>
    <scope>NUCLEOTIDE SEQUENCE [LARGE SCALE GENOMIC DNA]</scope>
    <source>
        <strain evidence="2">OM18370.1</strain>
    </source>
</reference>
<name>A0A4Q9MNV9_9APHY</name>
<dbReference type="AlphaFoldDB" id="A0A4Q9MNV9"/>
<evidence type="ECO:0008006" key="3">
    <source>
        <dbReference type="Google" id="ProtNLM"/>
    </source>
</evidence>
<protein>
    <recommendedName>
        <fullName evidence="3">Secreted protein</fullName>
    </recommendedName>
</protein>
<organism evidence="2">
    <name type="scientific">Dichomitus squalens</name>
    <dbReference type="NCBI Taxonomy" id="114155"/>
    <lineage>
        <taxon>Eukaryota</taxon>
        <taxon>Fungi</taxon>
        <taxon>Dikarya</taxon>
        <taxon>Basidiomycota</taxon>
        <taxon>Agaricomycotina</taxon>
        <taxon>Agaricomycetes</taxon>
        <taxon>Polyporales</taxon>
        <taxon>Polyporaceae</taxon>
        <taxon>Dichomitus</taxon>
    </lineage>
</organism>
<sequence length="72" mass="7763">MARLRGLVLCSLGAMHAYSVSCLASLVSAPPWMFVGMPLQTPAISSMLWPRSTKQGLSFWQEIVSSPSSPPL</sequence>
<accession>A0A4Q9MNV9</accession>
<evidence type="ECO:0000256" key="1">
    <source>
        <dbReference type="SAM" id="SignalP"/>
    </source>
</evidence>
<dbReference type="EMBL" id="ML143413">
    <property type="protein sequence ID" value="TBU29349.1"/>
    <property type="molecule type" value="Genomic_DNA"/>
</dbReference>
<feature type="chain" id="PRO_5020391566" description="Secreted protein" evidence="1">
    <location>
        <begin position="23"/>
        <end position="72"/>
    </location>
</feature>